<dbReference type="Proteomes" id="UP001160390">
    <property type="component" value="Unassembled WGS sequence"/>
</dbReference>
<dbReference type="CDD" id="cd06186">
    <property type="entry name" value="NOX_Duox_like_FAD_NADP"/>
    <property type="match status" value="1"/>
</dbReference>
<feature type="domain" description="Ferric reductase NAD binding" evidence="3">
    <location>
        <begin position="112"/>
        <end position="175"/>
    </location>
</feature>
<keyword evidence="2" id="KW-0560">Oxidoreductase</keyword>
<dbReference type="InterPro" id="IPR013121">
    <property type="entry name" value="Fe_red_NAD-bd_6"/>
</dbReference>
<dbReference type="EMBL" id="CABFNP030001335">
    <property type="protein sequence ID" value="CAI6100058.1"/>
    <property type="molecule type" value="Genomic_DNA"/>
</dbReference>
<protein>
    <recommendedName>
        <fullName evidence="3">Ferric reductase NAD binding domain-containing protein</fullName>
    </recommendedName>
</protein>
<dbReference type="GO" id="GO:0015677">
    <property type="term" value="P:copper ion import"/>
    <property type="evidence" value="ECO:0007669"/>
    <property type="project" value="TreeGrafter"/>
</dbReference>
<dbReference type="AlphaFoldDB" id="A0AA35QDL6"/>
<evidence type="ECO:0000256" key="1">
    <source>
        <dbReference type="ARBA" id="ARBA00022448"/>
    </source>
</evidence>
<dbReference type="Gene3D" id="3.40.50.80">
    <property type="entry name" value="Nucleotide-binding domain of ferredoxin-NADP reductase (FNR) module"/>
    <property type="match status" value="1"/>
</dbReference>
<dbReference type="InterPro" id="IPR051410">
    <property type="entry name" value="Ferric/Cupric_Reductase"/>
</dbReference>
<proteinExistence type="predicted"/>
<keyword evidence="5" id="KW-1185">Reference proteome</keyword>
<evidence type="ECO:0000313" key="5">
    <source>
        <dbReference type="Proteomes" id="UP001160390"/>
    </source>
</evidence>
<dbReference type="PANTHER" id="PTHR32361:SF9">
    <property type="entry name" value="FERRIC REDUCTASE TRANSMEMBRANE COMPONENT 3-RELATED"/>
    <property type="match status" value="1"/>
</dbReference>
<dbReference type="GO" id="GO:0006879">
    <property type="term" value="P:intracellular iron ion homeostasis"/>
    <property type="evidence" value="ECO:0007669"/>
    <property type="project" value="TreeGrafter"/>
</dbReference>
<organism evidence="4 5">
    <name type="scientific">Clonostachys chloroleuca</name>
    <dbReference type="NCBI Taxonomy" id="1926264"/>
    <lineage>
        <taxon>Eukaryota</taxon>
        <taxon>Fungi</taxon>
        <taxon>Dikarya</taxon>
        <taxon>Ascomycota</taxon>
        <taxon>Pezizomycotina</taxon>
        <taxon>Sordariomycetes</taxon>
        <taxon>Hypocreomycetidae</taxon>
        <taxon>Hypocreales</taxon>
        <taxon>Bionectriaceae</taxon>
        <taxon>Clonostachys</taxon>
    </lineage>
</organism>
<dbReference type="InterPro" id="IPR039261">
    <property type="entry name" value="FNR_nucleotide-bd"/>
</dbReference>
<comment type="caution">
    <text evidence="4">The sequence shown here is derived from an EMBL/GenBank/DDBJ whole genome shotgun (WGS) entry which is preliminary data.</text>
</comment>
<dbReference type="Pfam" id="PF08030">
    <property type="entry name" value="NAD_binding_6"/>
    <property type="match status" value="1"/>
</dbReference>
<dbReference type="SUPFAM" id="SSF52343">
    <property type="entry name" value="Ferredoxin reductase-like, C-terminal NADP-linked domain"/>
    <property type="match status" value="1"/>
</dbReference>
<accession>A0AA35QDL6</accession>
<evidence type="ECO:0000313" key="4">
    <source>
        <dbReference type="EMBL" id="CAI6100058.1"/>
    </source>
</evidence>
<reference evidence="4" key="1">
    <citation type="submission" date="2023-01" db="EMBL/GenBank/DDBJ databases">
        <authorList>
            <person name="Piombo E."/>
        </authorList>
    </citation>
    <scope>NUCLEOTIDE SEQUENCE</scope>
</reference>
<dbReference type="PANTHER" id="PTHR32361">
    <property type="entry name" value="FERRIC/CUPRIC REDUCTASE TRANSMEMBRANE COMPONENT"/>
    <property type="match status" value="1"/>
</dbReference>
<dbReference type="GO" id="GO:0006826">
    <property type="term" value="P:iron ion transport"/>
    <property type="evidence" value="ECO:0007669"/>
    <property type="project" value="TreeGrafter"/>
</dbReference>
<dbReference type="GO" id="GO:0000293">
    <property type="term" value="F:ferric-chelate reductase activity"/>
    <property type="evidence" value="ECO:0007669"/>
    <property type="project" value="TreeGrafter"/>
</dbReference>
<sequence>MIPIWVADYIARGLRLAYLNISIPGEGTIVAAFPSDARRVDKRNDVMPNKLFSDIQHSTATRKPQISFVIRARTGMTRSLYRKAVATHGGTMKMMCLVEGHYGVKHSLGSYGTVTLFAGGVGITHQLLYLKSLVTDLSEGIIATRKVVLIWFIQQFEHLEWALPWLKQVQAIEVRNEILQVMDFVSKLQSIDMVGAMAVSVRGPRGFSDEVRRILRERQSSSNLDFVE</sequence>
<keyword evidence="1" id="KW-0813">Transport</keyword>
<evidence type="ECO:0000259" key="3">
    <source>
        <dbReference type="Pfam" id="PF08030"/>
    </source>
</evidence>
<evidence type="ECO:0000256" key="2">
    <source>
        <dbReference type="ARBA" id="ARBA00023002"/>
    </source>
</evidence>
<name>A0AA35QDL6_9HYPO</name>
<gene>
    <name evidence="4" type="ORF">CCHLO57077_00016828</name>
</gene>
<dbReference type="GO" id="GO:0005886">
    <property type="term" value="C:plasma membrane"/>
    <property type="evidence" value="ECO:0007669"/>
    <property type="project" value="TreeGrafter"/>
</dbReference>